<dbReference type="PROSITE" id="PS00636">
    <property type="entry name" value="DNAJ_1"/>
    <property type="match status" value="1"/>
</dbReference>
<keyword evidence="2" id="KW-0732">Signal</keyword>
<dbReference type="EMBL" id="HBIM01008030">
    <property type="protein sequence ID" value="CAE0409129.1"/>
    <property type="molecule type" value="Transcribed_RNA"/>
</dbReference>
<gene>
    <name evidence="4" type="ORF">ACOF00016_LOCUS6815</name>
</gene>
<organism evidence="4">
    <name type="scientific">Amphora coffeiformis</name>
    <dbReference type="NCBI Taxonomy" id="265554"/>
    <lineage>
        <taxon>Eukaryota</taxon>
        <taxon>Sar</taxon>
        <taxon>Stramenopiles</taxon>
        <taxon>Ochrophyta</taxon>
        <taxon>Bacillariophyta</taxon>
        <taxon>Bacillariophyceae</taxon>
        <taxon>Bacillariophycidae</taxon>
        <taxon>Thalassiophysales</taxon>
        <taxon>Catenulaceae</taxon>
        <taxon>Amphora</taxon>
    </lineage>
</organism>
<dbReference type="Pfam" id="PF00226">
    <property type="entry name" value="DnaJ"/>
    <property type="match status" value="1"/>
</dbReference>
<evidence type="ECO:0000256" key="2">
    <source>
        <dbReference type="SAM" id="SignalP"/>
    </source>
</evidence>
<sequence length="326" mass="37270">MKKPIVGHSKNFLIFLVLQLILLLLLVGTHCHTASAAMAQQQQQQQPTYYDILQVSRSSATLQDIKKAYRKLALKHHPDRNPPEQKEAATVLFRQINEAYEVLSDTEQRRLYDLELLQTNNSGAGGSSRPPTTGGYNAQYTTAPFHSRRHGRPYRNPFEQFDDLFQNDPFFQEAFKDMDDLFAKTFQEKHARQHQQQKSKKQQPRSWGRWIADCLGIDIQISTSSTTIGPDGRPQTSHSYSSYGGNNRRNNNNNNHAGRSGTTSSTYTSKSTRTVIENGQRVTIQSLEKDGNKIEEKYINNALVQRLINGIPEHQYQIDQQQSDEF</sequence>
<evidence type="ECO:0000259" key="3">
    <source>
        <dbReference type="PROSITE" id="PS50076"/>
    </source>
</evidence>
<feature type="signal peptide" evidence="2">
    <location>
        <begin position="1"/>
        <end position="31"/>
    </location>
</feature>
<dbReference type="AlphaFoldDB" id="A0A7S3L407"/>
<evidence type="ECO:0000313" key="4">
    <source>
        <dbReference type="EMBL" id="CAE0409129.1"/>
    </source>
</evidence>
<feature type="compositionally biased region" description="Low complexity" evidence="1">
    <location>
        <begin position="246"/>
        <end position="273"/>
    </location>
</feature>
<feature type="chain" id="PRO_5031294457" description="J domain-containing protein" evidence="2">
    <location>
        <begin position="32"/>
        <end position="326"/>
    </location>
</feature>
<dbReference type="SMART" id="SM00271">
    <property type="entry name" value="DnaJ"/>
    <property type="match status" value="1"/>
</dbReference>
<feature type="region of interest" description="Disordered" evidence="1">
    <location>
        <begin position="120"/>
        <end position="159"/>
    </location>
</feature>
<evidence type="ECO:0000256" key="1">
    <source>
        <dbReference type="SAM" id="MobiDB-lite"/>
    </source>
</evidence>
<feature type="compositionally biased region" description="Polar residues" evidence="1">
    <location>
        <begin position="234"/>
        <end position="245"/>
    </location>
</feature>
<dbReference type="Gene3D" id="1.10.287.110">
    <property type="entry name" value="DnaJ domain"/>
    <property type="match status" value="1"/>
</dbReference>
<dbReference type="InterPro" id="IPR018253">
    <property type="entry name" value="DnaJ_domain_CS"/>
</dbReference>
<dbReference type="InterPro" id="IPR036869">
    <property type="entry name" value="J_dom_sf"/>
</dbReference>
<dbReference type="CDD" id="cd06257">
    <property type="entry name" value="DnaJ"/>
    <property type="match status" value="1"/>
</dbReference>
<name>A0A7S3L407_9STRA</name>
<dbReference type="InterPro" id="IPR001623">
    <property type="entry name" value="DnaJ_domain"/>
</dbReference>
<dbReference type="PANTHER" id="PTHR43948:SF10">
    <property type="entry name" value="MRJ, ISOFORM E"/>
    <property type="match status" value="1"/>
</dbReference>
<feature type="domain" description="J" evidence="3">
    <location>
        <begin position="48"/>
        <end position="116"/>
    </location>
</feature>
<accession>A0A7S3L407</accession>
<dbReference type="PANTHER" id="PTHR43948">
    <property type="entry name" value="DNAJ HOMOLOG SUBFAMILY B"/>
    <property type="match status" value="1"/>
</dbReference>
<feature type="compositionally biased region" description="Polar residues" evidence="1">
    <location>
        <begin position="129"/>
        <end position="144"/>
    </location>
</feature>
<feature type="region of interest" description="Disordered" evidence="1">
    <location>
        <begin position="223"/>
        <end position="273"/>
    </location>
</feature>
<protein>
    <recommendedName>
        <fullName evidence="3">J domain-containing protein</fullName>
    </recommendedName>
</protein>
<proteinExistence type="predicted"/>
<dbReference type="SUPFAM" id="SSF46565">
    <property type="entry name" value="Chaperone J-domain"/>
    <property type="match status" value="1"/>
</dbReference>
<reference evidence="4" key="1">
    <citation type="submission" date="2021-01" db="EMBL/GenBank/DDBJ databases">
        <authorList>
            <person name="Corre E."/>
            <person name="Pelletier E."/>
            <person name="Niang G."/>
            <person name="Scheremetjew M."/>
            <person name="Finn R."/>
            <person name="Kale V."/>
            <person name="Holt S."/>
            <person name="Cochrane G."/>
            <person name="Meng A."/>
            <person name="Brown T."/>
            <person name="Cohen L."/>
        </authorList>
    </citation>
    <scope>NUCLEOTIDE SEQUENCE</scope>
    <source>
        <strain evidence="4">CCMP127</strain>
    </source>
</reference>
<dbReference type="PROSITE" id="PS50076">
    <property type="entry name" value="DNAJ_2"/>
    <property type="match status" value="1"/>
</dbReference>
<dbReference type="PRINTS" id="PR00625">
    <property type="entry name" value="JDOMAIN"/>
</dbReference>